<dbReference type="EMBL" id="JASJEU010000013">
    <property type="protein sequence ID" value="MDJ1650514.1"/>
    <property type="molecule type" value="Genomic_DNA"/>
</dbReference>
<evidence type="ECO:0000259" key="1">
    <source>
        <dbReference type="Pfam" id="PF08378"/>
    </source>
</evidence>
<dbReference type="Proteomes" id="UP001232750">
    <property type="component" value="Unassembled WGS sequence"/>
</dbReference>
<comment type="caution">
    <text evidence="2">The sequence shown here is derived from an EMBL/GenBank/DDBJ whole genome shotgun (WGS) entry which is preliminary data.</text>
</comment>
<evidence type="ECO:0000313" key="2">
    <source>
        <dbReference type="EMBL" id="MDJ1650514.1"/>
    </source>
</evidence>
<gene>
    <name evidence="2" type="ORF">QNJ86_06855</name>
</gene>
<proteinExistence type="predicted"/>
<name>A0ABT7DLV0_9ACTN</name>
<protein>
    <submittedName>
        <fullName evidence="2">Nuclease-related domain-containing protein</fullName>
    </submittedName>
</protein>
<dbReference type="InterPro" id="IPR011528">
    <property type="entry name" value="NERD"/>
</dbReference>
<organism evidence="2 3">
    <name type="scientific">Gordonibacter faecis</name>
    <dbReference type="NCBI Taxonomy" id="3047475"/>
    <lineage>
        <taxon>Bacteria</taxon>
        <taxon>Bacillati</taxon>
        <taxon>Actinomycetota</taxon>
        <taxon>Coriobacteriia</taxon>
        <taxon>Eggerthellales</taxon>
        <taxon>Eggerthellaceae</taxon>
        <taxon>Gordonibacter</taxon>
    </lineage>
</organism>
<keyword evidence="3" id="KW-1185">Reference proteome</keyword>
<reference evidence="2 3" key="1">
    <citation type="submission" date="2023-05" db="EMBL/GenBank/DDBJ databases">
        <title>Gordonibacter KGMB12511T sp. nov., isolated from faeces of healthy Korean.</title>
        <authorList>
            <person name="Kim H.S."/>
            <person name="Kim J.-S."/>
            <person name="Suh M.K."/>
            <person name="Eom M.K."/>
            <person name="Do H.E."/>
            <person name="Lee J.-S."/>
        </authorList>
    </citation>
    <scope>NUCLEOTIDE SEQUENCE [LARGE SCALE GENOMIC DNA]</scope>
    <source>
        <strain evidence="2 3">KGMB12511</strain>
    </source>
</reference>
<sequence length="752" mass="84029">MDAKDRSCGLNAHVECYRCGAVVSPSELRKEKRPHRCAECGARLDEDGFDEQARKLLVHKEYLKARASLWGLCAEAAISPLVSKGPLSRVHSLETYLVSRARHRRTSLLAKVDRLEKEIQALAYSRYFSGKWFLEGNVPLQRGQNQGITPFYTLQKGYELRPPAKNTCERGVIGEFEVIERFRREAISPQSFLFGSRILHNLYVPCLNMGQDDCFHEADIIVVTTRCLFVIEVKHKRTKVNCTFPKTTRTYGADAVVGKVVSAALRQADQSAEALTAWCKEYPPENVLRMAVFVNPTKFTTNASSFRNRRFVGSCPCDWKKTLTAMEQEFRLHDECLSPEKVNVLADSLQTKLGSMRDVRMALTARREREGARPVFICRKCGTRLGWDDLQGEEEAGASCICGAPLNDAALDGFARQITQEIKHLDHIAQGCAAKVAKEESALLPSLPWRRHVEALRRHEQVRQLRKEEQHARANAAELQCGLRRLAQLRYYGSAWFARTGITLERAEDEYKYHITPFYGERGTFHLDYQWGDVQAESIAAEFRVFEVLCQALATSGSPLRGSVLLPNLYLPRVERGFPGTNVREQVDCVLLTPSCAFVIEVMRRPANILADALTRTVLADGGEGKGLSDVRLLGYPLVAVARHAAQFTLVDTPYSVNSTHEVLVFVDPCSFETTGAGFVGNLYIGCVPQGEQALVEALEKRSRMKKSVLSHDALFALGKRLLATYGTAQGVEVGEHVKKITDGDSGLRLTA</sequence>
<evidence type="ECO:0000313" key="3">
    <source>
        <dbReference type="Proteomes" id="UP001232750"/>
    </source>
</evidence>
<dbReference type="Pfam" id="PF08378">
    <property type="entry name" value="NERD"/>
    <property type="match status" value="1"/>
</dbReference>
<dbReference type="RefSeq" id="WP_283831863.1">
    <property type="nucleotide sequence ID" value="NZ_JASJEU010000013.1"/>
</dbReference>
<feature type="domain" description="NERD" evidence="1">
    <location>
        <begin position="171"/>
        <end position="293"/>
    </location>
</feature>
<accession>A0ABT7DLV0</accession>